<dbReference type="Proteomes" id="UP000001070">
    <property type="component" value="Unassembled WGS sequence"/>
</dbReference>
<dbReference type="AlphaFoldDB" id="B4JEV0"/>
<dbReference type="OMA" id="TWLYHSN"/>
<gene>
    <name evidence="3" type="primary">Dgri\GH18381</name>
    <name evidence="3" type="ORF">Dgri_GH18381</name>
</gene>
<dbReference type="KEGG" id="dgr:6563723"/>
<dbReference type="eggNOG" id="ENOG502TCFS">
    <property type="taxonomic scope" value="Eukaryota"/>
</dbReference>
<dbReference type="HOGENOM" id="CLU_1620798_0_0_1"/>
<protein>
    <submittedName>
        <fullName evidence="3">GH18381</fullName>
    </submittedName>
</protein>
<keyword evidence="4" id="KW-1185">Reference proteome</keyword>
<name>B4JEV0_DROGR</name>
<feature type="chain" id="PRO_5002811988" evidence="2">
    <location>
        <begin position="27"/>
        <end position="174"/>
    </location>
</feature>
<sequence length="174" mass="19523">MFHFLSKKESLAVLLFSTALICVLNASVFGNTMPTTSCYVQLTQQSVSIGTAYICILYAASTWVYHSNYSEPRQHMRYVLLAMLMIMILANLVSFILLIRRQFFCPLNEAIKMADLFSPFGWICNFVAIGAVLLTILLLTVAFIVVAMTAITKRKLSARADGGAVTLFFLIFYY</sequence>
<keyword evidence="1" id="KW-1133">Transmembrane helix</keyword>
<keyword evidence="1" id="KW-0472">Membrane</keyword>
<keyword evidence="1" id="KW-0812">Transmembrane</keyword>
<feature type="transmembrane region" description="Helical" evidence="1">
    <location>
        <begin position="46"/>
        <end position="66"/>
    </location>
</feature>
<feature type="transmembrane region" description="Helical" evidence="1">
    <location>
        <begin position="78"/>
        <end position="99"/>
    </location>
</feature>
<feature type="transmembrane region" description="Helical" evidence="1">
    <location>
        <begin position="119"/>
        <end position="144"/>
    </location>
</feature>
<dbReference type="OrthoDB" id="7869929at2759"/>
<evidence type="ECO:0000256" key="2">
    <source>
        <dbReference type="SAM" id="SignalP"/>
    </source>
</evidence>
<feature type="signal peptide" evidence="2">
    <location>
        <begin position="1"/>
        <end position="26"/>
    </location>
</feature>
<organism evidence="4">
    <name type="scientific">Drosophila grimshawi</name>
    <name type="common">Hawaiian fruit fly</name>
    <name type="synonym">Idiomyia grimshawi</name>
    <dbReference type="NCBI Taxonomy" id="7222"/>
    <lineage>
        <taxon>Eukaryota</taxon>
        <taxon>Metazoa</taxon>
        <taxon>Ecdysozoa</taxon>
        <taxon>Arthropoda</taxon>
        <taxon>Hexapoda</taxon>
        <taxon>Insecta</taxon>
        <taxon>Pterygota</taxon>
        <taxon>Neoptera</taxon>
        <taxon>Endopterygota</taxon>
        <taxon>Diptera</taxon>
        <taxon>Brachycera</taxon>
        <taxon>Muscomorpha</taxon>
        <taxon>Ephydroidea</taxon>
        <taxon>Drosophilidae</taxon>
        <taxon>Drosophila</taxon>
        <taxon>Hawaiian Drosophila</taxon>
    </lineage>
</organism>
<evidence type="ECO:0000313" key="4">
    <source>
        <dbReference type="Proteomes" id="UP000001070"/>
    </source>
</evidence>
<dbReference type="EMBL" id="CH916369">
    <property type="protein sequence ID" value="EDV93231.1"/>
    <property type="molecule type" value="Genomic_DNA"/>
</dbReference>
<dbReference type="InParanoid" id="B4JEV0"/>
<evidence type="ECO:0000256" key="1">
    <source>
        <dbReference type="SAM" id="Phobius"/>
    </source>
</evidence>
<evidence type="ECO:0000313" key="3">
    <source>
        <dbReference type="EMBL" id="EDV93231.1"/>
    </source>
</evidence>
<reference evidence="3 4" key="1">
    <citation type="journal article" date="2007" name="Nature">
        <title>Evolution of genes and genomes on the Drosophila phylogeny.</title>
        <authorList>
            <consortium name="Drosophila 12 Genomes Consortium"/>
            <person name="Clark A.G."/>
            <person name="Eisen M.B."/>
            <person name="Smith D.R."/>
            <person name="Bergman C.M."/>
            <person name="Oliver B."/>
            <person name="Markow T.A."/>
            <person name="Kaufman T.C."/>
            <person name="Kellis M."/>
            <person name="Gelbart W."/>
            <person name="Iyer V.N."/>
            <person name="Pollard D.A."/>
            <person name="Sackton T.B."/>
            <person name="Larracuente A.M."/>
            <person name="Singh N.D."/>
            <person name="Abad J.P."/>
            <person name="Abt D.N."/>
            <person name="Adryan B."/>
            <person name="Aguade M."/>
            <person name="Akashi H."/>
            <person name="Anderson W.W."/>
            <person name="Aquadro C.F."/>
            <person name="Ardell D.H."/>
            <person name="Arguello R."/>
            <person name="Artieri C.G."/>
            <person name="Barbash D.A."/>
            <person name="Barker D."/>
            <person name="Barsanti P."/>
            <person name="Batterham P."/>
            <person name="Batzoglou S."/>
            <person name="Begun D."/>
            <person name="Bhutkar A."/>
            <person name="Blanco E."/>
            <person name="Bosak S.A."/>
            <person name="Bradley R.K."/>
            <person name="Brand A.D."/>
            <person name="Brent M.R."/>
            <person name="Brooks A.N."/>
            <person name="Brown R.H."/>
            <person name="Butlin R.K."/>
            <person name="Caggese C."/>
            <person name="Calvi B.R."/>
            <person name="Bernardo de Carvalho A."/>
            <person name="Caspi A."/>
            <person name="Castrezana S."/>
            <person name="Celniker S.E."/>
            <person name="Chang J.L."/>
            <person name="Chapple C."/>
            <person name="Chatterji S."/>
            <person name="Chinwalla A."/>
            <person name="Civetta A."/>
            <person name="Clifton S.W."/>
            <person name="Comeron J.M."/>
            <person name="Costello J.C."/>
            <person name="Coyne J.A."/>
            <person name="Daub J."/>
            <person name="David R.G."/>
            <person name="Delcher A.L."/>
            <person name="Delehaunty K."/>
            <person name="Do C.B."/>
            <person name="Ebling H."/>
            <person name="Edwards K."/>
            <person name="Eickbush T."/>
            <person name="Evans J.D."/>
            <person name="Filipski A."/>
            <person name="Findeiss S."/>
            <person name="Freyhult E."/>
            <person name="Fulton L."/>
            <person name="Fulton R."/>
            <person name="Garcia A.C."/>
            <person name="Gardiner A."/>
            <person name="Garfield D.A."/>
            <person name="Garvin B.E."/>
            <person name="Gibson G."/>
            <person name="Gilbert D."/>
            <person name="Gnerre S."/>
            <person name="Godfrey J."/>
            <person name="Good R."/>
            <person name="Gotea V."/>
            <person name="Gravely B."/>
            <person name="Greenberg A.J."/>
            <person name="Griffiths-Jones S."/>
            <person name="Gross S."/>
            <person name="Guigo R."/>
            <person name="Gustafson E.A."/>
            <person name="Haerty W."/>
            <person name="Hahn M.W."/>
            <person name="Halligan D.L."/>
            <person name="Halpern A.L."/>
            <person name="Halter G.M."/>
            <person name="Han M.V."/>
            <person name="Heger A."/>
            <person name="Hillier L."/>
            <person name="Hinrichs A.S."/>
            <person name="Holmes I."/>
            <person name="Hoskins R.A."/>
            <person name="Hubisz M.J."/>
            <person name="Hultmark D."/>
            <person name="Huntley M.A."/>
            <person name="Jaffe D.B."/>
            <person name="Jagadeeshan S."/>
            <person name="Jeck W.R."/>
            <person name="Johnson J."/>
            <person name="Jones C.D."/>
            <person name="Jordan W.C."/>
            <person name="Karpen G.H."/>
            <person name="Kataoka E."/>
            <person name="Keightley P.D."/>
            <person name="Kheradpour P."/>
            <person name="Kirkness E.F."/>
            <person name="Koerich L.B."/>
            <person name="Kristiansen K."/>
            <person name="Kudrna D."/>
            <person name="Kulathinal R.J."/>
            <person name="Kumar S."/>
            <person name="Kwok R."/>
            <person name="Lander E."/>
            <person name="Langley C.H."/>
            <person name="Lapoint R."/>
            <person name="Lazzaro B.P."/>
            <person name="Lee S.J."/>
            <person name="Levesque L."/>
            <person name="Li R."/>
            <person name="Lin C.F."/>
            <person name="Lin M.F."/>
            <person name="Lindblad-Toh K."/>
            <person name="Llopart A."/>
            <person name="Long M."/>
            <person name="Low L."/>
            <person name="Lozovsky E."/>
            <person name="Lu J."/>
            <person name="Luo M."/>
            <person name="Machado C.A."/>
            <person name="Makalowski W."/>
            <person name="Marzo M."/>
            <person name="Matsuda M."/>
            <person name="Matzkin L."/>
            <person name="McAllister B."/>
            <person name="McBride C.S."/>
            <person name="McKernan B."/>
            <person name="McKernan K."/>
            <person name="Mendez-Lago M."/>
            <person name="Minx P."/>
            <person name="Mollenhauer M.U."/>
            <person name="Montooth K."/>
            <person name="Mount S.M."/>
            <person name="Mu X."/>
            <person name="Myers E."/>
            <person name="Negre B."/>
            <person name="Newfeld S."/>
            <person name="Nielsen R."/>
            <person name="Noor M.A."/>
            <person name="O'Grady P."/>
            <person name="Pachter L."/>
            <person name="Papaceit M."/>
            <person name="Parisi M.J."/>
            <person name="Parisi M."/>
            <person name="Parts L."/>
            <person name="Pedersen J.S."/>
            <person name="Pesole G."/>
            <person name="Phillippy A.M."/>
            <person name="Ponting C.P."/>
            <person name="Pop M."/>
            <person name="Porcelli D."/>
            <person name="Powell J.R."/>
            <person name="Prohaska S."/>
            <person name="Pruitt K."/>
            <person name="Puig M."/>
            <person name="Quesneville H."/>
            <person name="Ram K.R."/>
            <person name="Rand D."/>
            <person name="Rasmussen M.D."/>
            <person name="Reed L.K."/>
            <person name="Reenan R."/>
            <person name="Reily A."/>
            <person name="Remington K.A."/>
            <person name="Rieger T.T."/>
            <person name="Ritchie M.G."/>
            <person name="Robin C."/>
            <person name="Rogers Y.H."/>
            <person name="Rohde C."/>
            <person name="Rozas J."/>
            <person name="Rubenfield M.J."/>
            <person name="Ruiz A."/>
            <person name="Russo S."/>
            <person name="Salzberg S.L."/>
            <person name="Sanchez-Gracia A."/>
            <person name="Saranga D.J."/>
            <person name="Sato H."/>
            <person name="Schaeffer S.W."/>
            <person name="Schatz M.C."/>
            <person name="Schlenke T."/>
            <person name="Schwartz R."/>
            <person name="Segarra C."/>
            <person name="Singh R.S."/>
            <person name="Sirot L."/>
            <person name="Sirota M."/>
            <person name="Sisneros N.B."/>
            <person name="Smith C.D."/>
            <person name="Smith T.F."/>
            <person name="Spieth J."/>
            <person name="Stage D.E."/>
            <person name="Stark A."/>
            <person name="Stephan W."/>
            <person name="Strausberg R.L."/>
            <person name="Strempel S."/>
            <person name="Sturgill D."/>
            <person name="Sutton G."/>
            <person name="Sutton G.G."/>
            <person name="Tao W."/>
            <person name="Teichmann S."/>
            <person name="Tobari Y.N."/>
            <person name="Tomimura Y."/>
            <person name="Tsolas J.M."/>
            <person name="Valente V.L."/>
            <person name="Venter E."/>
            <person name="Venter J.C."/>
            <person name="Vicario S."/>
            <person name="Vieira F.G."/>
            <person name="Vilella A.J."/>
            <person name="Villasante A."/>
            <person name="Walenz B."/>
            <person name="Wang J."/>
            <person name="Wasserman M."/>
            <person name="Watts T."/>
            <person name="Wilson D."/>
            <person name="Wilson R.K."/>
            <person name="Wing R.A."/>
            <person name="Wolfner M.F."/>
            <person name="Wong A."/>
            <person name="Wong G.K."/>
            <person name="Wu C.I."/>
            <person name="Wu G."/>
            <person name="Yamamoto D."/>
            <person name="Yang H.P."/>
            <person name="Yang S.P."/>
            <person name="Yorke J.A."/>
            <person name="Yoshida K."/>
            <person name="Zdobnov E."/>
            <person name="Zhang P."/>
            <person name="Zhang Y."/>
            <person name="Zimin A.V."/>
            <person name="Baldwin J."/>
            <person name="Abdouelleil A."/>
            <person name="Abdulkadir J."/>
            <person name="Abebe A."/>
            <person name="Abera B."/>
            <person name="Abreu J."/>
            <person name="Acer S.C."/>
            <person name="Aftuck L."/>
            <person name="Alexander A."/>
            <person name="An P."/>
            <person name="Anderson E."/>
            <person name="Anderson S."/>
            <person name="Arachi H."/>
            <person name="Azer M."/>
            <person name="Bachantsang P."/>
            <person name="Barry A."/>
            <person name="Bayul T."/>
            <person name="Berlin A."/>
            <person name="Bessette D."/>
            <person name="Bloom T."/>
            <person name="Blye J."/>
            <person name="Boguslavskiy L."/>
            <person name="Bonnet C."/>
            <person name="Boukhgalter B."/>
            <person name="Bourzgui I."/>
            <person name="Brown A."/>
            <person name="Cahill P."/>
            <person name="Channer S."/>
            <person name="Cheshatsang Y."/>
            <person name="Chuda L."/>
            <person name="Citroen M."/>
            <person name="Collymore A."/>
            <person name="Cooke P."/>
            <person name="Costello M."/>
            <person name="D'Aco K."/>
            <person name="Daza R."/>
            <person name="De Haan G."/>
            <person name="DeGray S."/>
            <person name="DeMaso C."/>
            <person name="Dhargay N."/>
            <person name="Dooley K."/>
            <person name="Dooley E."/>
            <person name="Doricent M."/>
            <person name="Dorje P."/>
            <person name="Dorjee K."/>
            <person name="Dupes A."/>
            <person name="Elong R."/>
            <person name="Falk J."/>
            <person name="Farina A."/>
            <person name="Faro S."/>
            <person name="Ferguson D."/>
            <person name="Fisher S."/>
            <person name="Foley C.D."/>
            <person name="Franke A."/>
            <person name="Friedrich D."/>
            <person name="Gadbois L."/>
            <person name="Gearin G."/>
            <person name="Gearin C.R."/>
            <person name="Giannoukos G."/>
            <person name="Goode T."/>
            <person name="Graham J."/>
            <person name="Grandbois E."/>
            <person name="Grewal S."/>
            <person name="Gyaltsen K."/>
            <person name="Hafez N."/>
            <person name="Hagos B."/>
            <person name="Hall J."/>
            <person name="Henson C."/>
            <person name="Hollinger A."/>
            <person name="Honan T."/>
            <person name="Huard M.D."/>
            <person name="Hughes L."/>
            <person name="Hurhula B."/>
            <person name="Husby M.E."/>
            <person name="Kamat A."/>
            <person name="Kanga B."/>
            <person name="Kashin S."/>
            <person name="Khazanovich D."/>
            <person name="Kisner P."/>
            <person name="Lance K."/>
            <person name="Lara M."/>
            <person name="Lee W."/>
            <person name="Lennon N."/>
            <person name="Letendre F."/>
            <person name="LeVine R."/>
            <person name="Lipovsky A."/>
            <person name="Liu X."/>
            <person name="Liu J."/>
            <person name="Liu S."/>
            <person name="Lokyitsang T."/>
            <person name="Lokyitsang Y."/>
            <person name="Lubonja R."/>
            <person name="Lui A."/>
            <person name="MacDonald P."/>
            <person name="Magnisalis V."/>
            <person name="Maru K."/>
            <person name="Matthews C."/>
            <person name="McCusker W."/>
            <person name="McDonough S."/>
            <person name="Mehta T."/>
            <person name="Meldrim J."/>
            <person name="Meneus L."/>
            <person name="Mihai O."/>
            <person name="Mihalev A."/>
            <person name="Mihova T."/>
            <person name="Mittelman R."/>
            <person name="Mlenga V."/>
            <person name="Montmayeur A."/>
            <person name="Mulrain L."/>
            <person name="Navidi A."/>
            <person name="Naylor J."/>
            <person name="Negash T."/>
            <person name="Nguyen T."/>
            <person name="Nguyen N."/>
            <person name="Nicol R."/>
            <person name="Norbu C."/>
            <person name="Norbu N."/>
            <person name="Novod N."/>
            <person name="O'Neill B."/>
            <person name="Osman S."/>
            <person name="Markiewicz E."/>
            <person name="Oyono O.L."/>
            <person name="Patti C."/>
            <person name="Phunkhang P."/>
            <person name="Pierre F."/>
            <person name="Priest M."/>
            <person name="Raghuraman S."/>
            <person name="Rege F."/>
            <person name="Reyes R."/>
            <person name="Rise C."/>
            <person name="Rogov P."/>
            <person name="Ross K."/>
            <person name="Ryan E."/>
            <person name="Settipalli S."/>
            <person name="Shea T."/>
            <person name="Sherpa N."/>
            <person name="Shi L."/>
            <person name="Shih D."/>
            <person name="Sparrow T."/>
            <person name="Spaulding J."/>
            <person name="Stalker J."/>
            <person name="Stange-Thomann N."/>
            <person name="Stavropoulos S."/>
            <person name="Stone C."/>
            <person name="Strader C."/>
            <person name="Tesfaye S."/>
            <person name="Thomson T."/>
            <person name="Thoulutsang Y."/>
            <person name="Thoulutsang D."/>
            <person name="Topham K."/>
            <person name="Topping I."/>
            <person name="Tsamla T."/>
            <person name="Vassiliev H."/>
            <person name="Vo A."/>
            <person name="Wangchuk T."/>
            <person name="Wangdi T."/>
            <person name="Weiand M."/>
            <person name="Wilkinson J."/>
            <person name="Wilson A."/>
            <person name="Yadav S."/>
            <person name="Young G."/>
            <person name="Yu Q."/>
            <person name="Zembek L."/>
            <person name="Zhong D."/>
            <person name="Zimmer A."/>
            <person name="Zwirko Z."/>
            <person name="Jaffe D.B."/>
            <person name="Alvarez P."/>
            <person name="Brockman W."/>
            <person name="Butler J."/>
            <person name="Chin C."/>
            <person name="Gnerre S."/>
            <person name="Grabherr M."/>
            <person name="Kleber M."/>
            <person name="Mauceli E."/>
            <person name="MacCallum I."/>
        </authorList>
    </citation>
    <scope>NUCLEOTIDE SEQUENCE [LARGE SCALE GENOMIC DNA]</scope>
    <source>
        <strain evidence="4">Tucson 15287-2541.00</strain>
    </source>
</reference>
<accession>B4JEV0</accession>
<dbReference type="PhylomeDB" id="B4JEV0"/>
<proteinExistence type="predicted"/>
<keyword evidence="2" id="KW-0732">Signal</keyword>